<comment type="caution">
    <text evidence="3">The sequence shown here is derived from an EMBL/GenBank/DDBJ whole genome shotgun (WGS) entry which is preliminary data.</text>
</comment>
<dbReference type="InterPro" id="IPR017441">
    <property type="entry name" value="Protein_kinase_ATP_BS"/>
</dbReference>
<dbReference type="Gene3D" id="1.10.510.10">
    <property type="entry name" value="Transferase(Phosphotransferase) domain 1"/>
    <property type="match status" value="2"/>
</dbReference>
<dbReference type="GO" id="GO:0004672">
    <property type="term" value="F:protein kinase activity"/>
    <property type="evidence" value="ECO:0007669"/>
    <property type="project" value="InterPro"/>
</dbReference>
<dbReference type="Proteomes" id="UP000193144">
    <property type="component" value="Unassembled WGS sequence"/>
</dbReference>
<dbReference type="PANTHER" id="PTHR37542:SF3">
    <property type="entry name" value="PRION-INHIBITION AND PROPAGATION HELO DOMAIN-CONTAINING PROTEIN"/>
    <property type="match status" value="1"/>
</dbReference>
<dbReference type="InterPro" id="IPR000719">
    <property type="entry name" value="Prot_kinase_dom"/>
</dbReference>
<dbReference type="EMBL" id="MCFA01000068">
    <property type="protein sequence ID" value="ORY10807.1"/>
    <property type="molecule type" value="Genomic_DNA"/>
</dbReference>
<dbReference type="InterPro" id="IPR011009">
    <property type="entry name" value="Kinase-like_dom_sf"/>
</dbReference>
<keyword evidence="1" id="KW-0547">Nucleotide-binding</keyword>
<keyword evidence="3" id="KW-0808">Transferase</keyword>
<accession>A0A1Y1ZLA0</accession>
<dbReference type="PROSITE" id="PS00107">
    <property type="entry name" value="PROTEIN_KINASE_ATP"/>
    <property type="match status" value="1"/>
</dbReference>
<keyword evidence="4" id="KW-1185">Reference proteome</keyword>
<dbReference type="Pfam" id="PF00069">
    <property type="entry name" value="Pkinase"/>
    <property type="match status" value="1"/>
</dbReference>
<dbReference type="OrthoDB" id="4062651at2759"/>
<dbReference type="STRING" id="1231657.A0A1Y1ZLA0"/>
<proteinExistence type="predicted"/>
<reference evidence="3 4" key="1">
    <citation type="submission" date="2016-07" db="EMBL/GenBank/DDBJ databases">
        <title>Pervasive Adenine N6-methylation of Active Genes in Fungi.</title>
        <authorList>
            <consortium name="DOE Joint Genome Institute"/>
            <person name="Mondo S.J."/>
            <person name="Dannebaum R.O."/>
            <person name="Kuo R.C."/>
            <person name="Labutti K."/>
            <person name="Haridas S."/>
            <person name="Kuo A."/>
            <person name="Salamov A."/>
            <person name="Ahrendt S.R."/>
            <person name="Lipzen A."/>
            <person name="Sullivan W."/>
            <person name="Andreopoulos W.B."/>
            <person name="Clum A."/>
            <person name="Lindquist E."/>
            <person name="Daum C."/>
            <person name="Ramamoorthy G.K."/>
            <person name="Gryganskyi A."/>
            <person name="Culley D."/>
            <person name="Magnuson J.K."/>
            <person name="James T.Y."/>
            <person name="O'Malley M.A."/>
            <person name="Stajich J.E."/>
            <person name="Spatafora J.W."/>
            <person name="Visel A."/>
            <person name="Grigoriev I.V."/>
        </authorList>
    </citation>
    <scope>NUCLEOTIDE SEQUENCE [LARGE SCALE GENOMIC DNA]</scope>
    <source>
        <strain evidence="3 4">CBS 115471</strain>
    </source>
</reference>
<dbReference type="AlphaFoldDB" id="A0A1Y1ZLA0"/>
<sequence length="946" mass="107855">MTEFQDQLRLKLSDIRKDSKSSGAFYPPTGIAEVLSIDAIRNCVFTIPHLNDNPRDIQRFATLIRETCIRIFAILLVNRDEEHITEFLFRRENDSRIPYTETGLYFFRDRNILIARRFVASQQEFDPVILKKGDIPRLLRDREVLPFLEDREVGHGAFGTVYKVVLHPTCQELVATRNGEVAIARKMLPPGSSAKEGNILDLVGTLNHAHIVEYFGSYTIKNVTNLLFSYVPINLREFLNTRPFSDPDIIFDSLYGLSDALGKIHTFFFKDVTGNVEISRIGYHHDMRPENVLVQGTTFLITDFGLSELRADDRTSKTRLKGGDDDYLGPESFNAVELCNGTVGRALDVWAFGCILLEIGVFIQGESVEEFRATRKDDITYGNSTITDCAFHLNGRLRPPVEKKLLSLEESENLQLKDYAALIRTMLDPNTNTRMKIQQATPKLGLIAIDSKVEAIHRQFRDVSYDKENRKTDTHKFILLEWACFKAWQSIFDAALHLDEKQVLMATIIPCLKKLESILQNRLRMQEQDEGKENPRTSEDKEVVESISLAVESLCRTVPTKHKQVLNDAWTHLVCDVDDIEILEALASAPLPDRYREVGIDAAKAFMCRVISDSIRAGRQDRLLVEGSVKLDNPSAMQQGGAEGPSRVLGFYLSQRVMIEYKAYDHRWTNDPGKEIHRTMNALVNLLDPEQTPRQGITRRRVLDCVGYFHEQQKCRFGFVYLLKNEKEIDISKLELFSLNHVIGMTQDAEATRRPNLGDIFLLAKELASCIHALHKVGWLHKKISSHFILVFSPDEAEAHEHVASAVLAGFDDSRPEASSVTLGPRAEYEHYQHPAYKQSVAFRKPFDYYGFGVVLLELGMWTQLSAMRDMAMQENPNNVDKKQFQQTLMKDYVDQLGERMGRIYRDVVEFCLMADDLVLEDAATDFQCDDLFKANVVDLLAKCFA</sequence>
<evidence type="ECO:0000256" key="1">
    <source>
        <dbReference type="PROSITE-ProRule" id="PRU10141"/>
    </source>
</evidence>
<name>A0A1Y1ZLA0_9PLEO</name>
<evidence type="ECO:0000313" key="4">
    <source>
        <dbReference type="Proteomes" id="UP000193144"/>
    </source>
</evidence>
<organism evidence="3 4">
    <name type="scientific">Clohesyomyces aquaticus</name>
    <dbReference type="NCBI Taxonomy" id="1231657"/>
    <lineage>
        <taxon>Eukaryota</taxon>
        <taxon>Fungi</taxon>
        <taxon>Dikarya</taxon>
        <taxon>Ascomycota</taxon>
        <taxon>Pezizomycotina</taxon>
        <taxon>Dothideomycetes</taxon>
        <taxon>Pleosporomycetidae</taxon>
        <taxon>Pleosporales</taxon>
        <taxon>Lindgomycetaceae</taxon>
        <taxon>Clohesyomyces</taxon>
    </lineage>
</organism>
<feature type="binding site" evidence="1">
    <location>
        <position position="186"/>
    </location>
    <ligand>
        <name>ATP</name>
        <dbReference type="ChEBI" id="CHEBI:30616"/>
    </ligand>
</feature>
<dbReference type="PANTHER" id="PTHR37542">
    <property type="entry name" value="HELO DOMAIN-CONTAINING PROTEIN-RELATED"/>
    <property type="match status" value="1"/>
</dbReference>
<keyword evidence="3" id="KW-0418">Kinase</keyword>
<protein>
    <submittedName>
        <fullName evidence="3">Kinase-like domain-containing protein</fullName>
    </submittedName>
</protein>
<keyword evidence="1" id="KW-0067">ATP-binding</keyword>
<dbReference type="Gene3D" id="3.30.200.20">
    <property type="entry name" value="Phosphorylase Kinase, domain 1"/>
    <property type="match status" value="1"/>
</dbReference>
<evidence type="ECO:0000313" key="3">
    <source>
        <dbReference type="EMBL" id="ORY10807.1"/>
    </source>
</evidence>
<evidence type="ECO:0000259" key="2">
    <source>
        <dbReference type="PROSITE" id="PS50011"/>
    </source>
</evidence>
<dbReference type="PROSITE" id="PS50011">
    <property type="entry name" value="PROTEIN_KINASE_DOM"/>
    <property type="match status" value="1"/>
</dbReference>
<dbReference type="SUPFAM" id="SSF56112">
    <property type="entry name" value="Protein kinase-like (PK-like)"/>
    <property type="match status" value="2"/>
</dbReference>
<feature type="domain" description="Protein kinase" evidence="2">
    <location>
        <begin position="147"/>
        <end position="444"/>
    </location>
</feature>
<dbReference type="GO" id="GO:0005524">
    <property type="term" value="F:ATP binding"/>
    <property type="evidence" value="ECO:0007669"/>
    <property type="project" value="UniProtKB-UniRule"/>
</dbReference>
<gene>
    <name evidence="3" type="ORF">BCR34DRAFT_601824</name>
</gene>